<feature type="compositionally biased region" description="Basic residues" evidence="9">
    <location>
        <begin position="163"/>
        <end position="174"/>
    </location>
</feature>
<dbReference type="PANTHER" id="PTHR43394:SF27">
    <property type="entry name" value="ATP-DEPENDENT TRANSLOCASE ABCB1-LIKE"/>
    <property type="match status" value="1"/>
</dbReference>
<comment type="similarity">
    <text evidence="2">Belongs to the ABC transporter superfamily. ABCB family. Multidrug resistance exporter (TC 3.A.1.201) subfamily.</text>
</comment>
<evidence type="ECO:0000256" key="2">
    <source>
        <dbReference type="ARBA" id="ARBA00007577"/>
    </source>
</evidence>
<feature type="transmembrane region" description="Helical" evidence="10">
    <location>
        <begin position="360"/>
        <end position="378"/>
    </location>
</feature>
<evidence type="ECO:0000256" key="9">
    <source>
        <dbReference type="SAM" id="MobiDB-lite"/>
    </source>
</evidence>
<keyword evidence="7 10" id="KW-1133">Transmembrane helix</keyword>
<gene>
    <name evidence="14" type="ORF">PLBR_LOCUS8962</name>
</gene>
<evidence type="ECO:0000256" key="10">
    <source>
        <dbReference type="SAM" id="Phobius"/>
    </source>
</evidence>
<feature type="transmembrane region" description="Helical" evidence="10">
    <location>
        <begin position="285"/>
        <end position="309"/>
    </location>
</feature>
<evidence type="ECO:0000259" key="13">
    <source>
        <dbReference type="PROSITE" id="PS50929"/>
    </source>
</evidence>
<protein>
    <submittedName>
        <fullName evidence="14">Uncharacterized protein</fullName>
    </submittedName>
</protein>
<geneLocation type="mitochondrion" evidence="14"/>
<dbReference type="GO" id="GO:0005886">
    <property type="term" value="C:plasma membrane"/>
    <property type="evidence" value="ECO:0007669"/>
    <property type="project" value="UniProtKB-SubCell"/>
</dbReference>
<dbReference type="PROSITE" id="PS00211">
    <property type="entry name" value="ABC_TRANSPORTER_1"/>
    <property type="match status" value="2"/>
</dbReference>
<dbReference type="PROSITE" id="PS50929">
    <property type="entry name" value="ABC_TM1F"/>
    <property type="match status" value="2"/>
</dbReference>
<feature type="transmembrane region" description="Helical" evidence="10">
    <location>
        <begin position="1000"/>
        <end position="1021"/>
    </location>
</feature>
<evidence type="ECO:0000256" key="1">
    <source>
        <dbReference type="ARBA" id="ARBA00004651"/>
    </source>
</evidence>
<feature type="compositionally biased region" description="Low complexity" evidence="9">
    <location>
        <begin position="125"/>
        <end position="135"/>
    </location>
</feature>
<evidence type="ECO:0000256" key="11">
    <source>
        <dbReference type="SAM" id="SignalP"/>
    </source>
</evidence>
<feature type="transmembrane region" description="Helical" evidence="10">
    <location>
        <begin position="463"/>
        <end position="486"/>
    </location>
</feature>
<evidence type="ECO:0000256" key="5">
    <source>
        <dbReference type="ARBA" id="ARBA00022741"/>
    </source>
</evidence>
<feature type="domain" description="ABC transporter" evidence="12">
    <location>
        <begin position="562"/>
        <end position="807"/>
    </location>
</feature>
<dbReference type="PROSITE" id="PS50893">
    <property type="entry name" value="ABC_TRANSPORTER_2"/>
    <property type="match status" value="2"/>
</dbReference>
<accession>A0A3P3YNF5</accession>
<keyword evidence="4 10" id="KW-0812">Transmembrane</keyword>
<proteinExistence type="inferred from homology"/>
<dbReference type="Gene3D" id="1.20.1560.10">
    <property type="entry name" value="ABC transporter type 1, transmembrane domain"/>
    <property type="match status" value="1"/>
</dbReference>
<dbReference type="FunFam" id="1.20.1560.10:FF:000009">
    <property type="entry name" value="ABC transporter B family member 1"/>
    <property type="match status" value="1"/>
</dbReference>
<evidence type="ECO:0000256" key="7">
    <source>
        <dbReference type="ARBA" id="ARBA00022989"/>
    </source>
</evidence>
<dbReference type="PANTHER" id="PTHR43394">
    <property type="entry name" value="ATP-DEPENDENT PERMEASE MDL1, MITOCHONDRIAL"/>
    <property type="match status" value="1"/>
</dbReference>
<feature type="transmembrane region" description="Helical" evidence="10">
    <location>
        <begin position="498"/>
        <end position="516"/>
    </location>
</feature>
<feature type="domain" description="ABC transmembrane type-1" evidence="13">
    <location>
        <begin position="887"/>
        <end position="1173"/>
    </location>
</feature>
<dbReference type="Proteomes" id="UP000290189">
    <property type="component" value="Unassembled WGS sequence"/>
</dbReference>
<keyword evidence="5" id="KW-0547">Nucleotide-binding</keyword>
<evidence type="ECO:0000256" key="8">
    <source>
        <dbReference type="ARBA" id="ARBA00023136"/>
    </source>
</evidence>
<evidence type="ECO:0000256" key="4">
    <source>
        <dbReference type="ARBA" id="ARBA00022692"/>
    </source>
</evidence>
<dbReference type="EMBL" id="OVEO01000019">
    <property type="protein sequence ID" value="SPR01747.1"/>
    <property type="molecule type" value="Genomic_DNA"/>
</dbReference>
<sequence length="1454" mass="156793">MLAWALTATVAAVAVLSSQGNNVHPEQAQGHGGGALPSNSTGEPHRRVVTVNVGGRAAEIFDPVPALVRTGASFAQRAPDEALIVDGRTEFRRERTHACDVGLDAGPCNRSSDRSRHILELPAWQQQRQEQQQQQGCGATRPFERNGSGSQLGNRSQAPLARVRVRRLCPRHNPHSPSTGGMSGPNTTDDAGDGKAAPASSPRRKPARRPTVSFSQVLFRFTTRKDRVMMAAGVVAAMVAGAAQPLMTIVFGGLADDLGAFQIWKQTGRGTETDTKLQADLNAKVLYFVYLGVGLAVCTYAYVACWAYTAETSANRLRKAYLKATLRQNIAYFDGEGGGSVSTRIIADTQMVQDGIGEKVPQLAMNFSTFVSAFIIAFTKSWQLTLVLICAVPAMGVLVGVFRKWVVIYTRAGLDKYALAGNVAEETLAAVRTVRAFSAEAKLLSLYRRMLLDAERVGIKKQLLTGVVFGMFQFIIYNMYSLAFYYGGTLLINGDLTPGNIVTCYMAVLIGAFTVAGSSGSLQNIGFAIGAATTLYETIDRVPPIDVYSEGGTKPARVDGAIRARQVCFRYPSRPDQPALIDFDLDVAPGQTCALVGSSGSGKSTLFQLLERFYEADSGTVELDGVDVRALNVRWLRTQIGYVTQEPTLFKASIAENVAHGLIGTDLQALPPERQRELVVDACRQANAHDFISKLPDGYDTQIGERGLLLSGGQKQRIAIARSIVKNPRLLLLDEATSALDTHSERVVQEALDQASKGRTTLVIAHRLSTIRHADKIVVMDQGRVVEQGTHESLMRVDAGMYRRLVDAQAITMARAGLPPSGSHVNLNDAKKVDPDAVQIASGSDPAVVVDAAAAAEQRLNGVFVGGGFTVMWEILRLNAPEAQYIAVGLLGAVISGAIMPAFAYIFGRILEVFYEKGPDLRADTNFWALMFFVISLAGFLGNYLKFTFFGISGEKLTTRIRDRSLEAMLSQEIGWFDEARNSVGALTTSLSSAATQIQYMSGSTLGSMLELCTGVVGAALVSLITGWELALVVLACLPLIVASNKKRMDMMRKGNIATKEYYEKSAQVACEAVGAMRTVASLTREQHVYDLYCRDLVEPLAIGTHHAIYGSVLFALSESMTFLVNAVAFAFGGYLFIHHGYTTQRMFTVLMAVIFAGQSSGRVFSMMPDLTKALLYARDVLGLLARTPLVANPTTSPVVATHDNTPGLIEFKDVQFEYPTRPGLRVLRGLSITVQPGQYVALVGASGCGKSTAVGLVERFYDVQAGQVLIDGRDVSSIDLRSLRQVVSIVTQEPSLFHMTVKDNILLGVPDPAAVSQAEIEQAARDANIHDFIASMADGYATNVGAKGGQLSGGQKQRIAIARAIILKPRILLLDESTSALDATSEKVVQAALDQAARGRSTISIAHRLSTIKHADQIYVLQNGVVVEHGTHDELVGIDGLYRLLASQQDLNS</sequence>
<dbReference type="SMART" id="SM00382">
    <property type="entry name" value="AAA"/>
    <property type="match status" value="2"/>
</dbReference>
<feature type="transmembrane region" description="Helical" evidence="10">
    <location>
        <begin position="1123"/>
        <end position="1142"/>
    </location>
</feature>
<feature type="domain" description="ABC transmembrane type-1" evidence="13">
    <location>
        <begin position="231"/>
        <end position="525"/>
    </location>
</feature>
<feature type="transmembrane region" description="Helical" evidence="10">
    <location>
        <begin position="1027"/>
        <end position="1044"/>
    </location>
</feature>
<name>A0A3P3YNF5_PLABS</name>
<organism evidence="14 15">
    <name type="scientific">Plasmodiophora brassicae</name>
    <name type="common">Clubroot disease agent</name>
    <dbReference type="NCBI Taxonomy" id="37360"/>
    <lineage>
        <taxon>Eukaryota</taxon>
        <taxon>Sar</taxon>
        <taxon>Rhizaria</taxon>
        <taxon>Endomyxa</taxon>
        <taxon>Phytomyxea</taxon>
        <taxon>Plasmodiophorida</taxon>
        <taxon>Plasmodiophoridae</taxon>
        <taxon>Plasmodiophora</taxon>
    </lineage>
</organism>
<dbReference type="InterPro" id="IPR003593">
    <property type="entry name" value="AAA+_ATPase"/>
</dbReference>
<keyword evidence="14" id="KW-0496">Mitochondrion</keyword>
<dbReference type="GO" id="GO:0016887">
    <property type="term" value="F:ATP hydrolysis activity"/>
    <property type="evidence" value="ECO:0007669"/>
    <property type="project" value="InterPro"/>
</dbReference>
<dbReference type="FunFam" id="3.40.50.300:FF:000251">
    <property type="entry name" value="ABC transporter B family member 19"/>
    <property type="match status" value="2"/>
</dbReference>
<reference evidence="14 15" key="1">
    <citation type="submission" date="2018-03" db="EMBL/GenBank/DDBJ databases">
        <authorList>
            <person name="Fogelqvist J."/>
        </authorList>
    </citation>
    <scope>NUCLEOTIDE SEQUENCE [LARGE SCALE GENOMIC DNA]</scope>
</reference>
<keyword evidence="3" id="KW-0813">Transport</keyword>
<feature type="compositionally biased region" description="Polar residues" evidence="9">
    <location>
        <begin position="175"/>
        <end position="189"/>
    </location>
</feature>
<dbReference type="SUPFAM" id="SSF90123">
    <property type="entry name" value="ABC transporter transmembrane region"/>
    <property type="match status" value="2"/>
</dbReference>
<dbReference type="Pfam" id="PF00664">
    <property type="entry name" value="ABC_membrane"/>
    <property type="match status" value="2"/>
</dbReference>
<feature type="signal peptide" evidence="11">
    <location>
        <begin position="1"/>
        <end position="20"/>
    </location>
</feature>
<feature type="domain" description="ABC transporter" evidence="12">
    <location>
        <begin position="1210"/>
        <end position="1449"/>
    </location>
</feature>
<dbReference type="GO" id="GO:0005524">
    <property type="term" value="F:ATP binding"/>
    <property type="evidence" value="ECO:0007669"/>
    <property type="project" value="UniProtKB-KW"/>
</dbReference>
<evidence type="ECO:0000256" key="6">
    <source>
        <dbReference type="ARBA" id="ARBA00022840"/>
    </source>
</evidence>
<dbReference type="InterPro" id="IPR039421">
    <property type="entry name" value="Type_1_exporter"/>
</dbReference>
<feature type="region of interest" description="Disordered" evidence="9">
    <location>
        <begin position="22"/>
        <end position="44"/>
    </location>
</feature>
<evidence type="ECO:0000256" key="3">
    <source>
        <dbReference type="ARBA" id="ARBA00022448"/>
    </source>
</evidence>
<evidence type="ECO:0000313" key="15">
    <source>
        <dbReference type="Proteomes" id="UP000290189"/>
    </source>
</evidence>
<evidence type="ECO:0000259" key="12">
    <source>
        <dbReference type="PROSITE" id="PS50893"/>
    </source>
</evidence>
<feature type="compositionally biased region" description="Polar residues" evidence="9">
    <location>
        <begin position="147"/>
        <end position="157"/>
    </location>
</feature>
<dbReference type="InterPro" id="IPR036640">
    <property type="entry name" value="ABC1_TM_sf"/>
</dbReference>
<dbReference type="Gene3D" id="3.40.50.300">
    <property type="entry name" value="P-loop containing nucleotide triphosphate hydrolases"/>
    <property type="match status" value="2"/>
</dbReference>
<dbReference type="InterPro" id="IPR017871">
    <property type="entry name" value="ABC_transporter-like_CS"/>
</dbReference>
<feature type="transmembrane region" description="Helical" evidence="10">
    <location>
        <begin position="927"/>
        <end position="952"/>
    </location>
</feature>
<dbReference type="InterPro" id="IPR011527">
    <property type="entry name" value="ABC1_TM_dom"/>
</dbReference>
<dbReference type="CDD" id="cd18577">
    <property type="entry name" value="ABC_6TM_Pgp_ABCB1_D1_like"/>
    <property type="match status" value="1"/>
</dbReference>
<dbReference type="InterPro" id="IPR003439">
    <property type="entry name" value="ABC_transporter-like_ATP-bd"/>
</dbReference>
<dbReference type="InterPro" id="IPR027417">
    <property type="entry name" value="P-loop_NTPase"/>
</dbReference>
<keyword evidence="11" id="KW-0732">Signal</keyword>
<feature type="transmembrane region" description="Helical" evidence="10">
    <location>
        <begin position="384"/>
        <end position="402"/>
    </location>
</feature>
<dbReference type="GO" id="GO:0005743">
    <property type="term" value="C:mitochondrial inner membrane"/>
    <property type="evidence" value="ECO:0007669"/>
    <property type="project" value="TreeGrafter"/>
</dbReference>
<feature type="transmembrane region" description="Helical" evidence="10">
    <location>
        <begin position="885"/>
        <end position="907"/>
    </location>
</feature>
<feature type="region of interest" description="Disordered" evidence="9">
    <location>
        <begin position="125"/>
        <end position="209"/>
    </location>
</feature>
<dbReference type="GO" id="GO:0090374">
    <property type="term" value="P:oligopeptide export from mitochondrion"/>
    <property type="evidence" value="ECO:0007669"/>
    <property type="project" value="TreeGrafter"/>
</dbReference>
<dbReference type="GO" id="GO:0015421">
    <property type="term" value="F:ABC-type oligopeptide transporter activity"/>
    <property type="evidence" value="ECO:0007669"/>
    <property type="project" value="TreeGrafter"/>
</dbReference>
<keyword evidence="8 10" id="KW-0472">Membrane</keyword>
<keyword evidence="6" id="KW-0067">ATP-binding</keyword>
<evidence type="ECO:0000313" key="14">
    <source>
        <dbReference type="EMBL" id="SPR01747.1"/>
    </source>
</evidence>
<feature type="chain" id="PRO_5018035412" evidence="11">
    <location>
        <begin position="21"/>
        <end position="1454"/>
    </location>
</feature>
<dbReference type="SUPFAM" id="SSF52540">
    <property type="entry name" value="P-loop containing nucleoside triphosphate hydrolases"/>
    <property type="match status" value="2"/>
</dbReference>
<dbReference type="CDD" id="cd18578">
    <property type="entry name" value="ABC_6TM_Pgp_ABCB1_D2_like"/>
    <property type="match status" value="1"/>
</dbReference>
<dbReference type="Pfam" id="PF00005">
    <property type="entry name" value="ABC_tran"/>
    <property type="match status" value="2"/>
</dbReference>
<comment type="subcellular location">
    <subcellularLocation>
        <location evidence="1">Cell membrane</location>
        <topology evidence="1">Multi-pass membrane protein</topology>
    </subcellularLocation>
</comment>
<dbReference type="CDD" id="cd03249">
    <property type="entry name" value="ABC_MTABC3_MDL1_MDL2"/>
    <property type="match status" value="2"/>
</dbReference>